<dbReference type="GO" id="GO:0046872">
    <property type="term" value="F:metal ion binding"/>
    <property type="evidence" value="ECO:0007669"/>
    <property type="project" value="UniProtKB-KW"/>
</dbReference>
<evidence type="ECO:0000313" key="5">
    <source>
        <dbReference type="EMBL" id="KAE8137270.1"/>
    </source>
</evidence>
<dbReference type="PANTHER" id="PTHR12612">
    <property type="entry name" value="NUCLEAR TRANSPORT FACTOR 2"/>
    <property type="match status" value="1"/>
</dbReference>
<organism evidence="5 6">
    <name type="scientific">Aspergillus pseudotamarii</name>
    <dbReference type="NCBI Taxonomy" id="132259"/>
    <lineage>
        <taxon>Eukaryota</taxon>
        <taxon>Fungi</taxon>
        <taxon>Dikarya</taxon>
        <taxon>Ascomycota</taxon>
        <taxon>Pezizomycotina</taxon>
        <taxon>Eurotiomycetes</taxon>
        <taxon>Eurotiomycetidae</taxon>
        <taxon>Eurotiales</taxon>
        <taxon>Aspergillaceae</taxon>
        <taxon>Aspergillus</taxon>
        <taxon>Aspergillus subgen. Circumdati</taxon>
    </lineage>
</organism>
<keyword evidence="6" id="KW-1185">Reference proteome</keyword>
<evidence type="ECO:0000259" key="3">
    <source>
        <dbReference type="PROSITE" id="PS50177"/>
    </source>
</evidence>
<feature type="domain" description="NTF2" evidence="3">
    <location>
        <begin position="319"/>
        <end position="435"/>
    </location>
</feature>
<dbReference type="SUPFAM" id="SSF54427">
    <property type="entry name" value="NTF2-like"/>
    <property type="match status" value="1"/>
</dbReference>
<proteinExistence type="inferred from homology"/>
<dbReference type="CDD" id="cd00780">
    <property type="entry name" value="NTF2"/>
    <property type="match status" value="1"/>
</dbReference>
<feature type="region of interest" description="Disordered" evidence="2">
    <location>
        <begin position="83"/>
        <end position="102"/>
    </location>
</feature>
<dbReference type="Pfam" id="PF03171">
    <property type="entry name" value="2OG-FeII_Oxy"/>
    <property type="match status" value="1"/>
</dbReference>
<dbReference type="EMBL" id="ML743578">
    <property type="protein sequence ID" value="KAE8137270.1"/>
    <property type="molecule type" value="Genomic_DNA"/>
</dbReference>
<accession>A0A5N6SU49</accession>
<evidence type="ECO:0000313" key="6">
    <source>
        <dbReference type="Proteomes" id="UP000325672"/>
    </source>
</evidence>
<evidence type="ECO:0000256" key="1">
    <source>
        <dbReference type="RuleBase" id="RU003682"/>
    </source>
</evidence>
<dbReference type="PROSITE" id="PS51471">
    <property type="entry name" value="FE2OG_OXY"/>
    <property type="match status" value="1"/>
</dbReference>
<keyword evidence="1" id="KW-0408">Iron</keyword>
<dbReference type="RefSeq" id="XP_031913333.1">
    <property type="nucleotide sequence ID" value="XM_032059967.1"/>
</dbReference>
<dbReference type="GO" id="GO:0044283">
    <property type="term" value="P:small molecule biosynthetic process"/>
    <property type="evidence" value="ECO:0007669"/>
    <property type="project" value="UniProtKB-ARBA"/>
</dbReference>
<reference evidence="5 6" key="1">
    <citation type="submission" date="2019-04" db="EMBL/GenBank/DDBJ databases">
        <title>Friends and foes A comparative genomics study of 23 Aspergillus species from section Flavi.</title>
        <authorList>
            <consortium name="DOE Joint Genome Institute"/>
            <person name="Kjaerbolling I."/>
            <person name="Vesth T."/>
            <person name="Frisvad J.C."/>
            <person name="Nybo J.L."/>
            <person name="Theobald S."/>
            <person name="Kildgaard S."/>
            <person name="Isbrandt T."/>
            <person name="Kuo A."/>
            <person name="Sato A."/>
            <person name="Lyhne E.K."/>
            <person name="Kogle M.E."/>
            <person name="Wiebenga A."/>
            <person name="Kun R.S."/>
            <person name="Lubbers R.J."/>
            <person name="Makela M.R."/>
            <person name="Barry K."/>
            <person name="Chovatia M."/>
            <person name="Clum A."/>
            <person name="Daum C."/>
            <person name="Haridas S."/>
            <person name="He G."/>
            <person name="LaButti K."/>
            <person name="Lipzen A."/>
            <person name="Mondo S."/>
            <person name="Riley R."/>
            <person name="Salamov A."/>
            <person name="Simmons B.A."/>
            <person name="Magnuson J.K."/>
            <person name="Henrissat B."/>
            <person name="Mortensen U.H."/>
            <person name="Larsen T.O."/>
            <person name="Devries R.P."/>
            <person name="Grigoriev I.V."/>
            <person name="Machida M."/>
            <person name="Baker S.E."/>
            <person name="Andersen M.R."/>
        </authorList>
    </citation>
    <scope>NUCLEOTIDE SEQUENCE [LARGE SCALE GENOMIC DNA]</scope>
    <source>
        <strain evidence="5 6">CBS 117625</strain>
    </source>
</reference>
<dbReference type="InterPro" id="IPR026992">
    <property type="entry name" value="DIOX_N"/>
</dbReference>
<dbReference type="InterPro" id="IPR018222">
    <property type="entry name" value="Nuclear_transport_factor_2_euk"/>
</dbReference>
<dbReference type="InterPro" id="IPR032710">
    <property type="entry name" value="NTF2-like_dom_sf"/>
</dbReference>
<evidence type="ECO:0008006" key="7">
    <source>
        <dbReference type="Google" id="ProtNLM"/>
    </source>
</evidence>
<dbReference type="Pfam" id="PF14226">
    <property type="entry name" value="DIOX_N"/>
    <property type="match status" value="1"/>
</dbReference>
<sequence>MLQEALSPVAKLQTIDFAKLAYRDAEEISRMVQIATHDGFFYLDLRGWKDGQLIRSLNVCNGIVEEWFKKPNEEKAKTVTLSDAHGYKPVGQQSGVKEGQRDGYESLRLSRDAQLSRDPLPEVVRQSLLTFDDLHFGAHLVTKTILSALADATSNDGKIQSFLNTHLDDKQSRSALYFLHHPPKPAGSQGLGQNIHTDAGTLTLLFTQQPGLQVLSPTTGEWEWVHTREGHGVVNVGDTLRFLSGERFRSALHRVLPLTDELGAQPYDRYSTAYFLRAADDAVFIGNDGKNTTADEWFLRKFHSFTQDRSVQRLDSVAFGGSFVKHYYAAFDNDRTSLANLYRAESMLVWEGQPHQGAENIMTACNRPEFEAVQTVVTTTDATPAPQSGVLVAVTGRISANKHYDKTLVFASTFLLQPTPGQLGGYFIYSQTFRIIADL</sequence>
<dbReference type="InterPro" id="IPR045875">
    <property type="entry name" value="NTF2"/>
</dbReference>
<evidence type="ECO:0000256" key="2">
    <source>
        <dbReference type="SAM" id="MobiDB-lite"/>
    </source>
</evidence>
<dbReference type="GO" id="GO:0016491">
    <property type="term" value="F:oxidoreductase activity"/>
    <property type="evidence" value="ECO:0007669"/>
    <property type="project" value="UniProtKB-KW"/>
</dbReference>
<name>A0A5N6SU49_ASPPS</name>
<dbReference type="InterPro" id="IPR002075">
    <property type="entry name" value="NTF2_dom"/>
</dbReference>
<dbReference type="Pfam" id="PF02136">
    <property type="entry name" value="NTF2"/>
    <property type="match status" value="1"/>
</dbReference>
<keyword evidence="1" id="KW-0560">Oxidoreductase</keyword>
<protein>
    <recommendedName>
        <fullName evidence="7">Fe2OG dioxygenase domain-containing protein</fullName>
    </recommendedName>
</protein>
<dbReference type="PROSITE" id="PS50177">
    <property type="entry name" value="NTF2_DOMAIN"/>
    <property type="match status" value="1"/>
</dbReference>
<keyword evidence="1" id="KW-0479">Metal-binding</keyword>
<gene>
    <name evidence="5" type="ORF">BDV38DRAFT_283111</name>
</gene>
<dbReference type="AlphaFoldDB" id="A0A5N6SU49"/>
<dbReference type="InterPro" id="IPR005123">
    <property type="entry name" value="Oxoglu/Fe-dep_dioxygenase_dom"/>
</dbReference>
<dbReference type="OrthoDB" id="288590at2759"/>
<dbReference type="InterPro" id="IPR044861">
    <property type="entry name" value="IPNS-like_FE2OG_OXY"/>
</dbReference>
<dbReference type="GeneID" id="43644177"/>
<comment type="similarity">
    <text evidence="1">Belongs to the iron/ascorbate-dependent oxidoreductase family.</text>
</comment>
<feature type="domain" description="Fe2OG dioxygenase" evidence="4">
    <location>
        <begin position="171"/>
        <end position="278"/>
    </location>
</feature>
<dbReference type="InterPro" id="IPR027443">
    <property type="entry name" value="IPNS-like_sf"/>
</dbReference>
<dbReference type="Gene3D" id="3.10.450.50">
    <property type="match status" value="1"/>
</dbReference>
<dbReference type="GO" id="GO:0006913">
    <property type="term" value="P:nucleocytoplasmic transport"/>
    <property type="evidence" value="ECO:0007669"/>
    <property type="project" value="InterPro"/>
</dbReference>
<dbReference type="Proteomes" id="UP000325672">
    <property type="component" value="Unassembled WGS sequence"/>
</dbReference>
<dbReference type="Gene3D" id="2.60.120.330">
    <property type="entry name" value="B-lactam Antibiotic, Isopenicillin N Synthase, Chain"/>
    <property type="match status" value="1"/>
</dbReference>
<dbReference type="SUPFAM" id="SSF51197">
    <property type="entry name" value="Clavaminate synthase-like"/>
    <property type="match status" value="1"/>
</dbReference>
<evidence type="ECO:0000259" key="4">
    <source>
        <dbReference type="PROSITE" id="PS51471"/>
    </source>
</evidence>